<keyword evidence="5 7" id="KW-0378">Hydrolase</keyword>
<evidence type="ECO:0000313" key="14">
    <source>
        <dbReference type="Proteomes" id="UP001295423"/>
    </source>
</evidence>
<dbReference type="SUPFAM" id="SSF54001">
    <property type="entry name" value="Cysteine proteinases"/>
    <property type="match status" value="1"/>
</dbReference>
<dbReference type="InterPro" id="IPR017390">
    <property type="entry name" value="Ubiquitinyl_hydrolase_UCH37"/>
</dbReference>
<dbReference type="PANTHER" id="PTHR10589">
    <property type="entry name" value="UBIQUITIN CARBOXYL-TERMINAL HYDROLASE"/>
    <property type="match status" value="1"/>
</dbReference>
<evidence type="ECO:0000256" key="7">
    <source>
        <dbReference type="PIRNR" id="PIRNR038120"/>
    </source>
</evidence>
<dbReference type="InterPro" id="IPR038765">
    <property type="entry name" value="Papain-like_cys_pep_sf"/>
</dbReference>
<dbReference type="GO" id="GO:0004843">
    <property type="term" value="F:cysteine-type deubiquitinase activity"/>
    <property type="evidence" value="ECO:0007669"/>
    <property type="project" value="UniProtKB-UniRule"/>
</dbReference>
<evidence type="ECO:0000256" key="11">
    <source>
        <dbReference type="RuleBase" id="RU361215"/>
    </source>
</evidence>
<sequence length="313" mass="35062">MSSGDEWCLIESDPGVFTELLESLGCEQGQLEELWSLDDETLAAHGEIFGLIFLFQWQHTGKGSTTTVKKPCLAEDQVPEGLFFAHQVTTNACATQAILSVMLNQDLELGPTLNEFKEFTASFPPSLKGVAISSSEPIRKAHNSFGRQDAFLNDGKFVSPFRQSDDVFHFVAYIPKGNTVYELDGLQEGPIVVGELENDSNGGMAQNHWLAVARKAIQGRMTGDAIKFNLMAVVKDKRIALKSHLEANPSDETAMLQLQMEEQKRSHWKLENQRRRHNYVPLGVSMLKELARMGTLKKHMDQAQERKNKRAKN</sequence>
<comment type="similarity">
    <text evidence="2 7 10 11">Belongs to the peptidase C12 family.</text>
</comment>
<evidence type="ECO:0000256" key="9">
    <source>
        <dbReference type="PIRSR" id="PIRSR038120-2"/>
    </source>
</evidence>
<evidence type="ECO:0000313" key="13">
    <source>
        <dbReference type="EMBL" id="CAJ1963063.1"/>
    </source>
</evidence>
<dbReference type="CDD" id="cd09617">
    <property type="entry name" value="Peptidase_C12_UCH37_BAP1"/>
    <property type="match status" value="1"/>
</dbReference>
<evidence type="ECO:0000256" key="3">
    <source>
        <dbReference type="ARBA" id="ARBA00022670"/>
    </source>
</evidence>
<dbReference type="InterPro" id="IPR001578">
    <property type="entry name" value="Peptidase_C12_UCH"/>
</dbReference>
<protein>
    <recommendedName>
        <fullName evidence="7 11">Ubiquitin carboxyl-terminal hydrolase</fullName>
        <ecNumber evidence="7 11">3.4.19.12</ecNumber>
    </recommendedName>
</protein>
<dbReference type="Pfam" id="PF18031">
    <property type="entry name" value="UCH_C"/>
    <property type="match status" value="1"/>
</dbReference>
<organism evidence="13 14">
    <name type="scientific">Cylindrotheca closterium</name>
    <dbReference type="NCBI Taxonomy" id="2856"/>
    <lineage>
        <taxon>Eukaryota</taxon>
        <taxon>Sar</taxon>
        <taxon>Stramenopiles</taxon>
        <taxon>Ochrophyta</taxon>
        <taxon>Bacillariophyta</taxon>
        <taxon>Bacillariophyceae</taxon>
        <taxon>Bacillariophycidae</taxon>
        <taxon>Bacillariales</taxon>
        <taxon>Bacillariaceae</taxon>
        <taxon>Cylindrotheca</taxon>
    </lineage>
</organism>
<dbReference type="PANTHER" id="PTHR10589:SF16">
    <property type="entry name" value="UBIQUITIN CARBOXYL-TERMINAL HYDROLASE ISOZYME L5"/>
    <property type="match status" value="1"/>
</dbReference>
<dbReference type="Pfam" id="PF01088">
    <property type="entry name" value="Peptidase_C12"/>
    <property type="match status" value="1"/>
</dbReference>
<comment type="caution">
    <text evidence="13">The sequence shown here is derived from an EMBL/GenBank/DDBJ whole genome shotgun (WGS) entry which is preliminary data.</text>
</comment>
<dbReference type="PROSITE" id="PS52048">
    <property type="entry name" value="UCH_DOMAIN"/>
    <property type="match status" value="1"/>
</dbReference>
<feature type="active site" description="Nucleophile" evidence="8 10">
    <location>
        <position position="93"/>
    </location>
</feature>
<name>A0AAD2JLY5_9STRA</name>
<gene>
    <name evidence="13" type="ORF">CYCCA115_LOCUS19991</name>
</gene>
<dbReference type="GO" id="GO:0016579">
    <property type="term" value="P:protein deubiquitination"/>
    <property type="evidence" value="ECO:0007669"/>
    <property type="project" value="InterPro"/>
</dbReference>
<dbReference type="GO" id="GO:0005737">
    <property type="term" value="C:cytoplasm"/>
    <property type="evidence" value="ECO:0007669"/>
    <property type="project" value="TreeGrafter"/>
</dbReference>
<evidence type="ECO:0000256" key="6">
    <source>
        <dbReference type="ARBA" id="ARBA00022807"/>
    </source>
</evidence>
<dbReference type="Gene3D" id="3.40.532.10">
    <property type="entry name" value="Peptidase C12, ubiquitin carboxyl-terminal hydrolase"/>
    <property type="match status" value="1"/>
</dbReference>
<dbReference type="EC" id="3.4.19.12" evidence="7 11"/>
<evidence type="ECO:0000256" key="8">
    <source>
        <dbReference type="PIRSR" id="PIRSR038120-1"/>
    </source>
</evidence>
<evidence type="ECO:0000256" key="1">
    <source>
        <dbReference type="ARBA" id="ARBA00000707"/>
    </source>
</evidence>
<keyword evidence="3 7" id="KW-0645">Protease</keyword>
<keyword evidence="4 7" id="KW-0833">Ubl conjugation pathway</keyword>
<keyword evidence="14" id="KW-1185">Reference proteome</keyword>
<comment type="catalytic activity">
    <reaction evidence="1 7 10 11">
        <text>Thiol-dependent hydrolysis of ester, thioester, amide, peptide and isopeptide bonds formed by the C-terminal Gly of ubiquitin (a 76-residue protein attached to proteins as an intracellular targeting signal).</text>
        <dbReference type="EC" id="3.4.19.12"/>
    </reaction>
</comment>
<evidence type="ECO:0000256" key="2">
    <source>
        <dbReference type="ARBA" id="ARBA00009326"/>
    </source>
</evidence>
<evidence type="ECO:0000256" key="10">
    <source>
        <dbReference type="PROSITE-ProRule" id="PRU01393"/>
    </source>
</evidence>
<accession>A0AAD2JLY5</accession>
<dbReference type="PIRSF" id="PIRSF038120">
    <property type="entry name" value="Ubiquitinyl_hydrolase_UCH37"/>
    <property type="match status" value="1"/>
</dbReference>
<dbReference type="PRINTS" id="PR00707">
    <property type="entry name" value="UBCTHYDRLASE"/>
</dbReference>
<dbReference type="InterPro" id="IPR036959">
    <property type="entry name" value="Peptidase_C12_UCH_sf"/>
</dbReference>
<feature type="site" description="Important for enzyme activity" evidence="9 10">
    <location>
        <position position="184"/>
    </location>
</feature>
<evidence type="ECO:0000256" key="5">
    <source>
        <dbReference type="ARBA" id="ARBA00022801"/>
    </source>
</evidence>
<evidence type="ECO:0000259" key="12">
    <source>
        <dbReference type="PROSITE" id="PS52048"/>
    </source>
</evidence>
<feature type="site" description="Transition state stabilizer" evidence="10">
    <location>
        <position position="87"/>
    </location>
</feature>
<dbReference type="EMBL" id="CAKOGP040002127">
    <property type="protein sequence ID" value="CAJ1963063.1"/>
    <property type="molecule type" value="Genomic_DNA"/>
</dbReference>
<dbReference type="Proteomes" id="UP001295423">
    <property type="component" value="Unassembled WGS sequence"/>
</dbReference>
<dbReference type="AlphaFoldDB" id="A0AAD2JLY5"/>
<dbReference type="Gene3D" id="1.20.58.860">
    <property type="match status" value="1"/>
</dbReference>
<dbReference type="GO" id="GO:0006511">
    <property type="term" value="P:ubiquitin-dependent protein catabolic process"/>
    <property type="evidence" value="ECO:0007669"/>
    <property type="project" value="UniProtKB-UniRule"/>
</dbReference>
<feature type="domain" description="UCH catalytic" evidence="12">
    <location>
        <begin position="6"/>
        <end position="235"/>
    </location>
</feature>
<dbReference type="InterPro" id="IPR041507">
    <property type="entry name" value="UCH_C"/>
</dbReference>
<proteinExistence type="inferred from homology"/>
<reference evidence="13" key="1">
    <citation type="submission" date="2023-08" db="EMBL/GenBank/DDBJ databases">
        <authorList>
            <person name="Audoor S."/>
            <person name="Bilcke G."/>
        </authorList>
    </citation>
    <scope>NUCLEOTIDE SEQUENCE</scope>
</reference>
<keyword evidence="6 7" id="KW-0788">Thiol protease</keyword>
<feature type="active site" description="Proton donor" evidence="8 10">
    <location>
        <position position="169"/>
    </location>
</feature>
<evidence type="ECO:0000256" key="4">
    <source>
        <dbReference type="ARBA" id="ARBA00022786"/>
    </source>
</evidence>